<dbReference type="InterPro" id="IPR050708">
    <property type="entry name" value="T6SS_VgrG/RHS"/>
</dbReference>
<keyword evidence="1" id="KW-0677">Repeat</keyword>
<dbReference type="InterPro" id="IPR022385">
    <property type="entry name" value="Rhs_assc_core"/>
</dbReference>
<keyword evidence="7" id="KW-1185">Reference proteome</keyword>
<protein>
    <submittedName>
        <fullName evidence="6">DUF4150 domain-containing protein</fullName>
    </submittedName>
</protein>
<dbReference type="Pfam" id="PF20148">
    <property type="entry name" value="DUF6531"/>
    <property type="match status" value="1"/>
</dbReference>
<evidence type="ECO:0000256" key="2">
    <source>
        <dbReference type="SAM" id="MobiDB-lite"/>
    </source>
</evidence>
<dbReference type="Pfam" id="PF25023">
    <property type="entry name" value="TEN_YD-shell"/>
    <property type="match status" value="1"/>
</dbReference>
<dbReference type="Pfam" id="PF03527">
    <property type="entry name" value="RHS"/>
    <property type="match status" value="1"/>
</dbReference>
<dbReference type="PANTHER" id="PTHR32305:SF15">
    <property type="entry name" value="PROTEIN RHSA-RELATED"/>
    <property type="match status" value="1"/>
</dbReference>
<gene>
    <name evidence="6" type="ORF">GM668_12415</name>
</gene>
<dbReference type="NCBIfam" id="TIGR01643">
    <property type="entry name" value="YD_repeat_2x"/>
    <property type="match status" value="10"/>
</dbReference>
<reference evidence="6 7" key="1">
    <citation type="submission" date="2019-11" db="EMBL/GenBank/DDBJ databases">
        <title>Type strains purchased from KCTC, JCM and DSMZ.</title>
        <authorList>
            <person name="Lu H."/>
        </authorList>
    </citation>
    <scope>NUCLEOTIDE SEQUENCE [LARGE SCALE GENOMIC DNA]</scope>
    <source>
        <strain evidence="6 7">KCTC 42409</strain>
    </source>
</reference>
<feature type="domain" description="RHS protein conserved region" evidence="3">
    <location>
        <begin position="1452"/>
        <end position="1486"/>
    </location>
</feature>
<feature type="domain" description="Teneurin-like YD-shell" evidence="5">
    <location>
        <begin position="1132"/>
        <end position="1326"/>
    </location>
</feature>
<name>A0A6L6PZB1_9BURK</name>
<evidence type="ECO:0000313" key="7">
    <source>
        <dbReference type="Proteomes" id="UP000484015"/>
    </source>
</evidence>
<feature type="region of interest" description="Disordered" evidence="2">
    <location>
        <begin position="280"/>
        <end position="347"/>
    </location>
</feature>
<dbReference type="Pfam" id="PF13665">
    <property type="entry name" value="Tox-PAAR-like"/>
    <property type="match status" value="1"/>
</dbReference>
<sequence length="1694" mass="187380">MAHETVTKSQRFYCVSVTPDICKTPVGNSVIPIPYTITGEFKDAQDVSRSVKMHSEPAFLHGKSFIPSVKGDERGTVGGIKSGTYLKRVQPKDKSSTKGANGTQTVQESRFIWMNDRNTFGRIYERGVQGAKARLRSLANSASQELKDAAQHYKDNVSGDLHAAGQKAMDVGGDIATGSAALGVTGLAVGATGIGAPAAAVMETGAAAGGVVGGTVAGTGYAADTAATVLDHAADFVLTGKTPPVLSTLGDMAVNAAENLVLKKVRKIPFVDGLLKKLVPAKKGAPGSTPPPPKKPPAKSAHNGGDKDGHDGGKTKQKKEPKADKPSDCCPKDSAPGGKPVKSNHPVHYGTGEEILAQTDFVIDGAEPLAWTRVYRSGSECEDWGLLGARWSTPYTSSLSVCAQGIVYHEASGRALRLPALAIGQQHDHRAEGFILRRDSDRQLSLVWRDGSTDTFTKGPDGWLPHGYDGVNAMLAPGAPLRVQRFCLSRREERDGKGTAIERRHDARPGEVLLRIRTDDGVTIEALRDGWLPLEMGAEPQTMAPRIGRIEQVLPDGSRLCHVRYRYEADMPDLVTATAPEGAFEALPLRCGLVEQTNLASQSRSYAYHHHLLVQYTTYGGFQHGLEWVSLDMLRERWAGNGLEAAQLAALRPITAANSYQARAVRTTTQDGRDEVQIAYIDNDTTRVTEPDGGILEYRFNARWLATEVHRIHPDGSVRPLGRRQWDRDGMLLADIDADGAETRYGYDAAGNLTSVTDAQNHVTRIDYDANHLPVAVTDALGHTTRSRYDDAGRLLERTDALNRSTRYAYDAQGRLATVTDARGGNKRLTYDAAGRLAAYTDCSNYTTRYGYDVHGRLTEFTDAAGNTTRYHYDALGRMVRITYPDQTAESYDYDAEGNLVAHTDAKGHKTRYRYDGHGLLTERIDAKEQTLRYAYDKALRVTELVNGNGDAYLFGYDAESRLASETGFDGKTTAYFYSKAGHLIASDSAGIRTEYARDALGRLLAKSSADGGVRYAYDAVGRLIATATSQAEHRFMYDAAGQLIDERAAYSPSAPRLPGQPAEFIAAFTMTHAYDELGNRIQTILPNGRRIDTLRYGSGHWHGTLWQGTPLVDLERDQLHRETRREWGTAKERLVERRSYDPQSRLSAFTLEKGSQHLRERHYEYDAVSNLVHIDDKFGHSIRYTYDPLGQLLSAVQPGLTETFAFDPAGNLLDPAAERAPIDTRQVLRELDEQPAPGTTPPRLAKVTHNLLRQYMGYAYEYDTQGNTIVKRPRLLTGANDEGVLEFSYDTDNRLITAVRTFANSRMVARYSYDAFGRRIAKRVDEQRWEAGEDAPPVGLAHTGVTTLFVWDGDVMVQEVHADKTITYVYEPDSFVPLARVESWEGIASFANRDTHVWSVNTWTLLASFPDANAHVVNRIEDRHIQAEFRHHASRNHQLASIEATSAFDSILYYQCDHLGTPSELIDREGEVFWAAHYRAWGKVQRYDVNRVEQPLRFQGQYLDQETSLHYNRFRYYDVNSARYITQDPIGLFGGINTYQYASNSTGWIDPLGLAKLMELGTYGNLNGAAHVNDGLQAHELVRHEYLVQKGLANKKCRDADNPSIALDLDHHTRGPEKDSRGIGGAHYHEGRIRLQQGLGRNEFHPDTKRELDITQGGLRKAGIPASRARKLRKQAEEFLREQSKCRTCTTCL</sequence>
<evidence type="ECO:0000259" key="4">
    <source>
        <dbReference type="Pfam" id="PF20148"/>
    </source>
</evidence>
<accession>A0A6L6PZB1</accession>
<feature type="compositionally biased region" description="Basic and acidic residues" evidence="2">
    <location>
        <begin position="304"/>
        <end position="331"/>
    </location>
</feature>
<evidence type="ECO:0000259" key="5">
    <source>
        <dbReference type="Pfam" id="PF25023"/>
    </source>
</evidence>
<dbReference type="Proteomes" id="UP000484015">
    <property type="component" value="Unassembled WGS sequence"/>
</dbReference>
<dbReference type="OrthoDB" id="8553452at2"/>
<dbReference type="EMBL" id="WNLA01000006">
    <property type="protein sequence ID" value="MTW02887.1"/>
    <property type="molecule type" value="Genomic_DNA"/>
</dbReference>
<dbReference type="RefSeq" id="WP_155439263.1">
    <property type="nucleotide sequence ID" value="NZ_WNLA01000006.1"/>
</dbReference>
<dbReference type="InterPro" id="IPR001826">
    <property type="entry name" value="RHS"/>
</dbReference>
<dbReference type="NCBIfam" id="TIGR03696">
    <property type="entry name" value="Rhs_assc_core"/>
    <property type="match status" value="1"/>
</dbReference>
<dbReference type="PANTHER" id="PTHR32305">
    <property type="match status" value="1"/>
</dbReference>
<dbReference type="InterPro" id="IPR031325">
    <property type="entry name" value="RHS_repeat"/>
</dbReference>
<evidence type="ECO:0000313" key="6">
    <source>
        <dbReference type="EMBL" id="MTW02887.1"/>
    </source>
</evidence>
<evidence type="ECO:0000256" key="1">
    <source>
        <dbReference type="ARBA" id="ARBA00022737"/>
    </source>
</evidence>
<dbReference type="InterPro" id="IPR045351">
    <property type="entry name" value="DUF6531"/>
</dbReference>
<dbReference type="Gene3D" id="2.180.10.10">
    <property type="entry name" value="RHS repeat-associated core"/>
    <property type="match status" value="3"/>
</dbReference>
<organism evidence="6 7">
    <name type="scientific">Pseudoduganella ginsengisoli</name>
    <dbReference type="NCBI Taxonomy" id="1462440"/>
    <lineage>
        <taxon>Bacteria</taxon>
        <taxon>Pseudomonadati</taxon>
        <taxon>Pseudomonadota</taxon>
        <taxon>Betaproteobacteria</taxon>
        <taxon>Burkholderiales</taxon>
        <taxon>Oxalobacteraceae</taxon>
        <taxon>Telluria group</taxon>
        <taxon>Pseudoduganella</taxon>
    </lineage>
</organism>
<proteinExistence type="predicted"/>
<feature type="domain" description="DUF6531" evidence="4">
    <location>
        <begin position="345"/>
        <end position="417"/>
    </location>
</feature>
<evidence type="ECO:0000259" key="3">
    <source>
        <dbReference type="Pfam" id="PF03527"/>
    </source>
</evidence>
<dbReference type="InterPro" id="IPR006530">
    <property type="entry name" value="YD"/>
</dbReference>
<comment type="caution">
    <text evidence="6">The sequence shown here is derived from an EMBL/GenBank/DDBJ whole genome shotgun (WGS) entry which is preliminary data.</text>
</comment>
<dbReference type="Pfam" id="PF05593">
    <property type="entry name" value="RHS_repeat"/>
    <property type="match status" value="5"/>
</dbReference>
<dbReference type="PRINTS" id="PR00394">
    <property type="entry name" value="RHSPROTEIN"/>
</dbReference>
<dbReference type="InterPro" id="IPR056823">
    <property type="entry name" value="TEN-like_YD-shell"/>
</dbReference>